<proteinExistence type="predicted"/>
<dbReference type="AlphaFoldDB" id="A0A8B8L127"/>
<protein>
    <submittedName>
        <fullName evidence="4">FHA domain-containing protein At4g14490-like</fullName>
    </submittedName>
</protein>
<reference evidence="4" key="2">
    <citation type="submission" date="2025-08" db="UniProtKB">
        <authorList>
            <consortium name="RefSeq"/>
        </authorList>
    </citation>
    <scope>IDENTIFICATION</scope>
    <source>
        <tissue evidence="4">Young leaves</tissue>
    </source>
</reference>
<sequence length="324" mass="36278">MEEEAPTLRLVMLQGPREGETLDFPPGTSIRIGRVVRGNSFAIKDPGISSKHFSIVNESNKWLLQDLDSSNGTVFEGSKIPPHTPFPLHHDSTIKIGELTSIHVIFLPSQQQHTTATHVRRNPTRGARTGEPVQPVAKRGRPAGKGSKARVQIQTIDKNASVANESSYAAPPARVTRNSRKKPVSDSSVLNLEEEAKSTLNPTLIEISDLDAPVEEPKNSKEAIGDSTENSRIECGVKNFEKKETRDDSEIKEREKENLNGNWPDLKKMSLGEWFDFLEVHFPKQIMDATEEMIESMNQKAQRLRDYIILTQQQNDKVKLAVKE</sequence>
<keyword evidence="3" id="KW-1185">Reference proteome</keyword>
<dbReference type="RefSeq" id="XP_027348344.1">
    <property type="nucleotide sequence ID" value="XM_027492543.1"/>
</dbReference>
<dbReference type="KEGG" id="aprc:113859877"/>
<accession>A0A8B8L127</accession>
<dbReference type="PANTHER" id="PTHR23308">
    <property type="entry name" value="NUCLEAR INHIBITOR OF PROTEIN PHOSPHATASE-1"/>
    <property type="match status" value="1"/>
</dbReference>
<dbReference type="Gene3D" id="2.60.200.20">
    <property type="match status" value="1"/>
</dbReference>
<dbReference type="InterPro" id="IPR008984">
    <property type="entry name" value="SMAD_FHA_dom_sf"/>
</dbReference>
<dbReference type="InterPro" id="IPR000253">
    <property type="entry name" value="FHA_dom"/>
</dbReference>
<reference evidence="3" key="1">
    <citation type="journal article" date="2019" name="Toxins">
        <title>Detection of Abrin-Like and Prepropulchellin-Like Toxin Genes and Transcripts Using Whole Genome Sequencing and Full-Length Transcript Sequencing of Abrus precatorius.</title>
        <authorList>
            <person name="Hovde B.T."/>
            <person name="Daligault H.E."/>
            <person name="Hanschen E.R."/>
            <person name="Kunde Y.A."/>
            <person name="Johnson M.B."/>
            <person name="Starkenburg S.R."/>
            <person name="Johnson S.L."/>
        </authorList>
    </citation>
    <scope>NUCLEOTIDE SEQUENCE [LARGE SCALE GENOMIC DNA]</scope>
</reference>
<dbReference type="Proteomes" id="UP000694853">
    <property type="component" value="Unplaced"/>
</dbReference>
<evidence type="ECO:0000256" key="1">
    <source>
        <dbReference type="SAM" id="MobiDB-lite"/>
    </source>
</evidence>
<dbReference type="SUPFAM" id="SSF49879">
    <property type="entry name" value="SMAD/FHA domain"/>
    <property type="match status" value="1"/>
</dbReference>
<dbReference type="OrthoDB" id="687730at2759"/>
<feature type="compositionally biased region" description="Polar residues" evidence="1">
    <location>
        <begin position="152"/>
        <end position="167"/>
    </location>
</feature>
<feature type="domain" description="FHA" evidence="2">
    <location>
        <begin position="30"/>
        <end position="80"/>
    </location>
</feature>
<gene>
    <name evidence="4" type="primary">LOC113859877</name>
</gene>
<name>A0A8B8L127_ABRPR</name>
<organism evidence="3 4">
    <name type="scientific">Abrus precatorius</name>
    <name type="common">Indian licorice</name>
    <name type="synonym">Glycine abrus</name>
    <dbReference type="NCBI Taxonomy" id="3816"/>
    <lineage>
        <taxon>Eukaryota</taxon>
        <taxon>Viridiplantae</taxon>
        <taxon>Streptophyta</taxon>
        <taxon>Embryophyta</taxon>
        <taxon>Tracheophyta</taxon>
        <taxon>Spermatophyta</taxon>
        <taxon>Magnoliopsida</taxon>
        <taxon>eudicotyledons</taxon>
        <taxon>Gunneridae</taxon>
        <taxon>Pentapetalae</taxon>
        <taxon>rosids</taxon>
        <taxon>fabids</taxon>
        <taxon>Fabales</taxon>
        <taxon>Fabaceae</taxon>
        <taxon>Papilionoideae</taxon>
        <taxon>50 kb inversion clade</taxon>
        <taxon>NPAAA clade</taxon>
        <taxon>indigoferoid/millettioid clade</taxon>
        <taxon>Abreae</taxon>
        <taxon>Abrus</taxon>
    </lineage>
</organism>
<evidence type="ECO:0000313" key="3">
    <source>
        <dbReference type="Proteomes" id="UP000694853"/>
    </source>
</evidence>
<dbReference type="InterPro" id="IPR050923">
    <property type="entry name" value="Cell_Proc_Reg/RNA_Proc"/>
</dbReference>
<dbReference type="GeneID" id="113859877"/>
<dbReference type="SMART" id="SM00240">
    <property type="entry name" value="FHA"/>
    <property type="match status" value="1"/>
</dbReference>
<feature type="region of interest" description="Disordered" evidence="1">
    <location>
        <begin position="111"/>
        <end position="189"/>
    </location>
</feature>
<dbReference type="Pfam" id="PF00498">
    <property type="entry name" value="FHA"/>
    <property type="match status" value="1"/>
</dbReference>
<dbReference type="PROSITE" id="PS50006">
    <property type="entry name" value="FHA_DOMAIN"/>
    <property type="match status" value="1"/>
</dbReference>
<evidence type="ECO:0000259" key="2">
    <source>
        <dbReference type="PROSITE" id="PS50006"/>
    </source>
</evidence>
<evidence type="ECO:0000313" key="4">
    <source>
        <dbReference type="RefSeq" id="XP_027348344.1"/>
    </source>
</evidence>